<name>A0AAW9RWY2_9HYPH</name>
<dbReference type="InterPro" id="IPR036514">
    <property type="entry name" value="SGNH_hydro_sf"/>
</dbReference>
<dbReference type="InterPro" id="IPR051532">
    <property type="entry name" value="Ester_Hydrolysis_Enzymes"/>
</dbReference>
<gene>
    <name evidence="2" type="ORF">V3328_25180</name>
</gene>
<protein>
    <submittedName>
        <fullName evidence="2">Arylesterase</fullName>
    </submittedName>
</protein>
<dbReference type="PROSITE" id="PS01098">
    <property type="entry name" value="LIPASE_GDSL_SER"/>
    <property type="match status" value="1"/>
</dbReference>
<dbReference type="RefSeq" id="WP_340332489.1">
    <property type="nucleotide sequence ID" value="NZ_JAZHOF010000014.1"/>
</dbReference>
<evidence type="ECO:0000259" key="1">
    <source>
        <dbReference type="Pfam" id="PF13472"/>
    </source>
</evidence>
<feature type="domain" description="SGNH hydrolase-type esterase" evidence="1">
    <location>
        <begin position="25"/>
        <end position="184"/>
    </location>
</feature>
<dbReference type="Proteomes" id="UP001378188">
    <property type="component" value="Unassembled WGS sequence"/>
</dbReference>
<dbReference type="EMBL" id="JAZHOF010000014">
    <property type="protein sequence ID" value="MEJ8574793.1"/>
    <property type="molecule type" value="Genomic_DNA"/>
</dbReference>
<accession>A0AAW9RWY2</accession>
<dbReference type="InterPro" id="IPR013830">
    <property type="entry name" value="SGNH_hydro"/>
</dbReference>
<dbReference type="CDD" id="cd01822">
    <property type="entry name" value="Lysophospholipase_L1_like"/>
    <property type="match status" value="1"/>
</dbReference>
<organism evidence="2 3">
    <name type="scientific">Microbaculum marinum</name>
    <dbReference type="NCBI Taxonomy" id="1764581"/>
    <lineage>
        <taxon>Bacteria</taxon>
        <taxon>Pseudomonadati</taxon>
        <taxon>Pseudomonadota</taxon>
        <taxon>Alphaproteobacteria</taxon>
        <taxon>Hyphomicrobiales</taxon>
        <taxon>Tepidamorphaceae</taxon>
        <taxon>Microbaculum</taxon>
    </lineage>
</organism>
<keyword evidence="3" id="KW-1185">Reference proteome</keyword>
<comment type="caution">
    <text evidence="2">The sequence shown here is derived from an EMBL/GenBank/DDBJ whole genome shotgun (WGS) entry which is preliminary data.</text>
</comment>
<dbReference type="InterPro" id="IPR008265">
    <property type="entry name" value="Lipase_GDSL_AS"/>
</dbReference>
<sequence>MISALWFSAAAAQSAAEPGTIRLVAFGDSLTAGYMLDPGDAFPAKLEAALKARGHDVVVANAGVSGDTTSAGLARVDWSVPAGTDGVILELGANDALRGIDIDVTRGALEEIAERFQARGLPVLVAGMLAPPNMGAAYADEFNALFADLAQRHDFILYPFFLDGIAAAPDLNLDDGMHPNSQGVDVIVERILPYVERLIARIEERPPSRTDG</sequence>
<proteinExistence type="predicted"/>
<dbReference type="SUPFAM" id="SSF52266">
    <property type="entry name" value="SGNH hydrolase"/>
    <property type="match status" value="1"/>
</dbReference>
<dbReference type="PANTHER" id="PTHR30383">
    <property type="entry name" value="THIOESTERASE 1/PROTEASE 1/LYSOPHOSPHOLIPASE L1"/>
    <property type="match status" value="1"/>
</dbReference>
<dbReference type="PANTHER" id="PTHR30383:SF24">
    <property type="entry name" value="THIOESTERASE 1_PROTEASE 1_LYSOPHOSPHOLIPASE L1"/>
    <property type="match status" value="1"/>
</dbReference>
<dbReference type="AlphaFoldDB" id="A0AAW9RWY2"/>
<dbReference type="GO" id="GO:0004622">
    <property type="term" value="F:phosphatidylcholine lysophospholipase activity"/>
    <property type="evidence" value="ECO:0007669"/>
    <property type="project" value="TreeGrafter"/>
</dbReference>
<evidence type="ECO:0000313" key="2">
    <source>
        <dbReference type="EMBL" id="MEJ8574793.1"/>
    </source>
</evidence>
<dbReference type="Pfam" id="PF13472">
    <property type="entry name" value="Lipase_GDSL_2"/>
    <property type="match status" value="1"/>
</dbReference>
<reference evidence="2 3" key="1">
    <citation type="submission" date="2024-02" db="EMBL/GenBank/DDBJ databases">
        <title>Genome analysis and characterization of Microbaculum marinisediminis sp. nov., isolated from marine sediment.</title>
        <authorList>
            <person name="Du Z.-J."/>
            <person name="Ye Y.-Q."/>
            <person name="Zhang Z.-R."/>
            <person name="Yuan S.-M."/>
            <person name="Zhang X.-Y."/>
        </authorList>
    </citation>
    <scope>NUCLEOTIDE SEQUENCE [LARGE SCALE GENOMIC DNA]</scope>
    <source>
        <strain evidence="2 3">SDUM1044001</strain>
    </source>
</reference>
<dbReference type="Gene3D" id="3.40.50.1110">
    <property type="entry name" value="SGNH hydrolase"/>
    <property type="match status" value="1"/>
</dbReference>
<dbReference type="GO" id="GO:0006629">
    <property type="term" value="P:lipid metabolic process"/>
    <property type="evidence" value="ECO:0007669"/>
    <property type="project" value="InterPro"/>
</dbReference>
<evidence type="ECO:0000313" key="3">
    <source>
        <dbReference type="Proteomes" id="UP001378188"/>
    </source>
</evidence>